<dbReference type="InterPro" id="IPR050153">
    <property type="entry name" value="Metal_Ion_Import_ABC"/>
</dbReference>
<dbReference type="FunFam" id="3.40.50.300:FF:000134">
    <property type="entry name" value="Iron-enterobactin ABC transporter ATP-binding protein"/>
    <property type="match status" value="1"/>
</dbReference>
<keyword evidence="9" id="KW-1185">Reference proteome</keyword>
<dbReference type="KEGG" id="dpn:BCB69_00635"/>
<comment type="similarity">
    <text evidence="1">Belongs to the ABC transporter superfamily.</text>
</comment>
<keyword evidence="2" id="KW-0813">Transport</keyword>
<feature type="domain" description="ABC transporter" evidence="5">
    <location>
        <begin position="7"/>
        <end position="242"/>
    </location>
</feature>
<sequence length="254" mass="28453">MVENHVIELEDITAAYDEQPVLWDLDLNIKKGSLLGIIGPNGAGKSTLLKIILNLLSPISGRIRFSIDGETSPKKARKKIAYVPQNGSVNWDFPATVSDIVLMGRYGHIGWCKRPTRADKLIAKEMLSRVGMDEYEHRQINELSGGQQQRVFLARALAQQASVYLLDEPFKGVDVQTEKIIVDILKDMQTHNQTIVVVHHALQTVPLYFDQVAMINRQLIAAGPVEKTFTPENIDKTFSPLQKEHMTDGNNTLI</sequence>
<dbReference type="GO" id="GO:0005524">
    <property type="term" value="F:ATP binding"/>
    <property type="evidence" value="ECO:0007669"/>
    <property type="project" value="UniProtKB-KW"/>
</dbReference>
<reference evidence="8" key="1">
    <citation type="submission" date="2016-08" db="EMBL/GenBank/DDBJ databases">
        <authorList>
            <person name="Holder M.E."/>
            <person name="Ajami N.J."/>
            <person name="Petrosino J.F."/>
        </authorList>
    </citation>
    <scope>NUCLEOTIDE SEQUENCE [LARGE SCALE GENOMIC DNA]</scope>
    <source>
        <strain evidence="8">F0677</strain>
    </source>
</reference>
<dbReference type="PROSITE" id="PS50893">
    <property type="entry name" value="ABC_TRANSPORTER_2"/>
    <property type="match status" value="1"/>
</dbReference>
<dbReference type="InterPro" id="IPR027417">
    <property type="entry name" value="P-loop_NTPase"/>
</dbReference>
<dbReference type="Proteomes" id="UP000094757">
    <property type="component" value="Chromosome"/>
</dbReference>
<keyword evidence="4 7" id="KW-0067">ATP-binding</keyword>
<dbReference type="SUPFAM" id="SSF52540">
    <property type="entry name" value="P-loop containing nucleoside triphosphate hydrolases"/>
    <property type="match status" value="1"/>
</dbReference>
<evidence type="ECO:0000256" key="1">
    <source>
        <dbReference type="ARBA" id="ARBA00005417"/>
    </source>
</evidence>
<evidence type="ECO:0000313" key="6">
    <source>
        <dbReference type="EMBL" id="AOH38628.1"/>
    </source>
</evidence>
<evidence type="ECO:0000256" key="3">
    <source>
        <dbReference type="ARBA" id="ARBA00022741"/>
    </source>
</evidence>
<protein>
    <submittedName>
        <fullName evidence="7">Metal ABC transporter ATP-binding protein</fullName>
    </submittedName>
    <submittedName>
        <fullName evidence="6">Peptide transporter</fullName>
    </submittedName>
</protein>
<dbReference type="EMBL" id="CP017037">
    <property type="protein sequence ID" value="AOH38628.1"/>
    <property type="molecule type" value="Genomic_DNA"/>
</dbReference>
<evidence type="ECO:0000259" key="5">
    <source>
        <dbReference type="PROSITE" id="PS50893"/>
    </source>
</evidence>
<dbReference type="Pfam" id="PF00005">
    <property type="entry name" value="ABC_tran"/>
    <property type="match status" value="1"/>
</dbReference>
<evidence type="ECO:0000313" key="9">
    <source>
        <dbReference type="Proteomes" id="UP000266262"/>
    </source>
</evidence>
<accession>A0A1B3WCC9</accession>
<dbReference type="InterPro" id="IPR003439">
    <property type="entry name" value="ABC_transporter-like_ATP-bd"/>
</dbReference>
<dbReference type="Gene3D" id="3.40.50.300">
    <property type="entry name" value="P-loop containing nucleotide triphosphate hydrolases"/>
    <property type="match status" value="1"/>
</dbReference>
<dbReference type="PANTHER" id="PTHR42734:SF5">
    <property type="entry name" value="IRON TRANSPORT SYSTEM ATP-BINDING PROTEIN HI_0361-RELATED"/>
    <property type="match status" value="1"/>
</dbReference>
<keyword evidence="3" id="KW-0547">Nucleotide-binding</keyword>
<name>A0A1B3WCC9_9FIRM</name>
<evidence type="ECO:0000313" key="8">
    <source>
        <dbReference type="Proteomes" id="UP000094757"/>
    </source>
</evidence>
<dbReference type="EMBL" id="QWKU01000001">
    <property type="protein sequence ID" value="RID94421.1"/>
    <property type="molecule type" value="Genomic_DNA"/>
</dbReference>
<proteinExistence type="inferred from homology"/>
<reference evidence="6" key="2">
    <citation type="submission" date="2016-08" db="EMBL/GenBank/DDBJ databases">
        <authorList>
            <person name="Seilhamer J.J."/>
        </authorList>
    </citation>
    <scope>NUCLEOTIDE SEQUENCE [LARGE SCALE GENOMIC DNA]</scope>
    <source>
        <strain evidence="6">F0677</strain>
    </source>
</reference>
<dbReference type="PANTHER" id="PTHR42734">
    <property type="entry name" value="METAL TRANSPORT SYSTEM ATP-BINDING PROTEIN TM_0124-RELATED"/>
    <property type="match status" value="1"/>
</dbReference>
<dbReference type="PROSITE" id="PS00211">
    <property type="entry name" value="ABC_TRANSPORTER_1"/>
    <property type="match status" value="1"/>
</dbReference>
<dbReference type="OrthoDB" id="9799337at2"/>
<evidence type="ECO:0000256" key="4">
    <source>
        <dbReference type="ARBA" id="ARBA00022840"/>
    </source>
</evidence>
<dbReference type="InterPro" id="IPR003593">
    <property type="entry name" value="AAA+_ATPase"/>
</dbReference>
<dbReference type="CDD" id="cd03235">
    <property type="entry name" value="ABC_Metallic_Cations"/>
    <property type="match status" value="1"/>
</dbReference>
<evidence type="ECO:0000313" key="7">
    <source>
        <dbReference type="EMBL" id="RID94421.1"/>
    </source>
</evidence>
<evidence type="ECO:0000256" key="2">
    <source>
        <dbReference type="ARBA" id="ARBA00022448"/>
    </source>
</evidence>
<dbReference type="SMART" id="SM00382">
    <property type="entry name" value="AAA"/>
    <property type="match status" value="1"/>
</dbReference>
<reference evidence="7 9" key="3">
    <citation type="submission" date="2018-08" db="EMBL/GenBank/DDBJ databases">
        <title>Draft genome sequence of Dialister pneumosintes KCOM 1685.</title>
        <authorList>
            <person name="Kook J.-K."/>
            <person name="Park S.-N."/>
            <person name="Lim Y.K."/>
        </authorList>
    </citation>
    <scope>NUCLEOTIDE SEQUENCE [LARGE SCALE GENOMIC DNA]</scope>
    <source>
        <strain evidence="7 9">KCOM 1685</strain>
    </source>
</reference>
<dbReference type="STRING" id="39950.BCB69_00635"/>
<dbReference type="AlphaFoldDB" id="A0A1B3WCC9"/>
<dbReference type="GO" id="GO:0016887">
    <property type="term" value="F:ATP hydrolysis activity"/>
    <property type="evidence" value="ECO:0007669"/>
    <property type="project" value="InterPro"/>
</dbReference>
<dbReference type="Proteomes" id="UP000266262">
    <property type="component" value="Unassembled WGS sequence"/>
</dbReference>
<organism evidence="6 8">
    <name type="scientific">Dialister pneumosintes</name>
    <dbReference type="NCBI Taxonomy" id="39950"/>
    <lineage>
        <taxon>Bacteria</taxon>
        <taxon>Bacillati</taxon>
        <taxon>Bacillota</taxon>
        <taxon>Negativicutes</taxon>
        <taxon>Veillonellales</taxon>
        <taxon>Veillonellaceae</taxon>
        <taxon>Dialister</taxon>
    </lineage>
</organism>
<gene>
    <name evidence="6" type="ORF">BCB69_00635</name>
    <name evidence="7" type="ORF">DX915_02555</name>
</gene>
<dbReference type="InterPro" id="IPR017871">
    <property type="entry name" value="ABC_transporter-like_CS"/>
</dbReference>